<feature type="domain" description="Formin GTPase-binding" evidence="2">
    <location>
        <begin position="282"/>
        <end position="574"/>
    </location>
</feature>
<feature type="region of interest" description="Disordered" evidence="1">
    <location>
        <begin position="1"/>
        <end position="49"/>
    </location>
</feature>
<name>A0A2C5XJ72_9PEZI</name>
<dbReference type="EMBL" id="APWK03000008">
    <property type="protein sequence ID" value="PHH55762.1"/>
    <property type="molecule type" value="Genomic_DNA"/>
</dbReference>
<feature type="region of interest" description="Disordered" evidence="1">
    <location>
        <begin position="772"/>
        <end position="861"/>
    </location>
</feature>
<feature type="compositionally biased region" description="Basic and acidic residues" evidence="1">
    <location>
        <begin position="174"/>
        <end position="191"/>
    </location>
</feature>
<gene>
    <name evidence="3" type="primary">rid1</name>
    <name evidence="3" type="ORF">CFIMG_000310RA</name>
</gene>
<dbReference type="GO" id="GO:0030036">
    <property type="term" value="P:actin cytoskeleton organization"/>
    <property type="evidence" value="ECO:0007669"/>
    <property type="project" value="InterPro"/>
</dbReference>
<dbReference type="GO" id="GO:0031267">
    <property type="term" value="F:small GTPase binding"/>
    <property type="evidence" value="ECO:0007669"/>
    <property type="project" value="InterPro"/>
</dbReference>
<keyword evidence="4" id="KW-1185">Reference proteome</keyword>
<reference evidence="3 4" key="1">
    <citation type="journal article" date="2013" name="Fungal Biol.">
        <title>Analysis of microsatellite markers in the genome of the plant pathogen Ceratocystis fimbriata.</title>
        <authorList>
            <person name="Simpson M.C."/>
            <person name="Wilken P.M."/>
            <person name="Coetzee M.P."/>
            <person name="Wingfield M.J."/>
            <person name="Wingfield B.D."/>
        </authorList>
    </citation>
    <scope>NUCLEOTIDE SEQUENCE [LARGE SCALE GENOMIC DNA]</scope>
    <source>
        <strain evidence="3 4">CBS 114723</strain>
    </source>
</reference>
<protein>
    <submittedName>
        <fullName evidence="3">GTPase-binding protein rid1</fullName>
    </submittedName>
</protein>
<dbReference type="Proteomes" id="UP000222788">
    <property type="component" value="Unassembled WGS sequence"/>
</dbReference>
<comment type="caution">
    <text evidence="3">The sequence shown here is derived from an EMBL/GenBank/DDBJ whole genome shotgun (WGS) entry which is preliminary data.</text>
</comment>
<feature type="region of interest" description="Disordered" evidence="1">
    <location>
        <begin position="65"/>
        <end position="273"/>
    </location>
</feature>
<feature type="compositionally biased region" description="Low complexity" evidence="1">
    <location>
        <begin position="782"/>
        <end position="803"/>
    </location>
</feature>
<feature type="region of interest" description="Disordered" evidence="1">
    <location>
        <begin position="364"/>
        <end position="427"/>
    </location>
</feature>
<organism evidence="3 4">
    <name type="scientific">Ceratocystis fimbriata CBS 114723</name>
    <dbReference type="NCBI Taxonomy" id="1035309"/>
    <lineage>
        <taxon>Eukaryota</taxon>
        <taxon>Fungi</taxon>
        <taxon>Dikarya</taxon>
        <taxon>Ascomycota</taxon>
        <taxon>Pezizomycotina</taxon>
        <taxon>Sordariomycetes</taxon>
        <taxon>Hypocreomycetidae</taxon>
        <taxon>Microascales</taxon>
        <taxon>Ceratocystidaceae</taxon>
        <taxon>Ceratocystis</taxon>
    </lineage>
</organism>
<dbReference type="InterPro" id="IPR016024">
    <property type="entry name" value="ARM-type_fold"/>
</dbReference>
<feature type="compositionally biased region" description="Polar residues" evidence="1">
    <location>
        <begin position="192"/>
        <end position="207"/>
    </location>
</feature>
<reference evidence="3 4" key="2">
    <citation type="journal article" date="2013" name="IMA Fungus">
        <title>IMA Genome-F 1: Ceratocystis fimbriata: Draft nuclear genome sequence for the plant pathogen, Ceratocystis fimbriata.</title>
        <authorList>
            <person name="Wilken P.M."/>
            <person name="Steenkamp E.T."/>
            <person name="Wingfield M.J."/>
            <person name="de Beer Z.W."/>
            <person name="Wingfield B.D."/>
        </authorList>
    </citation>
    <scope>NUCLEOTIDE SEQUENCE [LARGE SCALE GENOMIC DNA]</scope>
    <source>
        <strain evidence="3 4">CBS 114723</strain>
    </source>
</reference>
<dbReference type="STRING" id="1035309.A0A2C5XJ72"/>
<dbReference type="AlphaFoldDB" id="A0A2C5XJ72"/>
<dbReference type="InterPro" id="IPR010473">
    <property type="entry name" value="GTPase-bd"/>
</dbReference>
<feature type="compositionally biased region" description="Polar residues" evidence="1">
    <location>
        <begin position="226"/>
        <end position="248"/>
    </location>
</feature>
<feature type="compositionally biased region" description="Low complexity" evidence="1">
    <location>
        <begin position="74"/>
        <end position="88"/>
    </location>
</feature>
<dbReference type="SUPFAM" id="SSF48371">
    <property type="entry name" value="ARM repeat"/>
    <property type="match status" value="1"/>
</dbReference>
<evidence type="ECO:0000313" key="3">
    <source>
        <dbReference type="EMBL" id="PHH55762.1"/>
    </source>
</evidence>
<dbReference type="GO" id="GO:0003779">
    <property type="term" value="F:actin binding"/>
    <property type="evidence" value="ECO:0007669"/>
    <property type="project" value="InterPro"/>
</dbReference>
<dbReference type="Gene3D" id="1.25.10.10">
    <property type="entry name" value="Leucine-rich Repeat Variant"/>
    <property type="match status" value="1"/>
</dbReference>
<evidence type="ECO:0000313" key="4">
    <source>
        <dbReference type="Proteomes" id="UP000222788"/>
    </source>
</evidence>
<feature type="compositionally biased region" description="Basic and acidic residues" evidence="1">
    <location>
        <begin position="140"/>
        <end position="150"/>
    </location>
</feature>
<dbReference type="SMART" id="SM01140">
    <property type="entry name" value="Drf_GBD"/>
    <property type="match status" value="1"/>
</dbReference>
<proteinExistence type="predicted"/>
<feature type="compositionally biased region" description="Basic and acidic residues" evidence="1">
    <location>
        <begin position="108"/>
        <end position="126"/>
    </location>
</feature>
<evidence type="ECO:0000256" key="1">
    <source>
        <dbReference type="SAM" id="MobiDB-lite"/>
    </source>
</evidence>
<dbReference type="InterPro" id="IPR011989">
    <property type="entry name" value="ARM-like"/>
</dbReference>
<accession>A0A2C5XJ72</accession>
<evidence type="ECO:0000259" key="2">
    <source>
        <dbReference type="SMART" id="SM01140"/>
    </source>
</evidence>
<sequence>MAYQISSGVLRPGPPSPTKQRLKSFINRRSDSEMGSPVLSPMSIPSENASAPALSLPIFSQYSVGSPLGEIHHNNQSNNRSPNRSPTRSIEKGYFSSAASPKPSPKGKSKERGRQVDREAASDGKKGPLAAFTGVGLKESASRFKSRESSPVKGHKKTKSTTNLANFLSRPKTARQDDDKGPRIYKDKENRTPPSSMAPSSQSTPIYQQFCADPAPLASRGADPRSSGSPLPQPPQDNADQAKPSNFSKMPFRGTFTHGRAKSMSAGSSMPMHTTIKKRSTELDIDPKDIDKHLEAMLDRRNIPENQRYKMRNLADTIKMEFIRQDWAEMAAAASKHEQQSKTMDVHKRQGSSGDVATEGVAEIQPAKTKRSRGRSFTLSRINKTGKKGDKTLSSLSRHLRSKSSETLADEKPLGSSFADASDGVSGNNGGGNGTGLLAKIMGTAPADFVSYLRKVTRPQAVEVGKLHKLRLLLRNEAVSWIEDFIRQGGMEEMVALLHRIMEIEWRDEHEDALLHETLLCLKALSTTAVAQVYIHSIRDELFPRLLHLLFDPEKKGPSEFTTRNIVTSILFMYIESGAPSDRISRAANVLIHLRDPEPPESERPVGFVLSMHRPRPYRVWNKEVVNVTKEVFWIFLHHLNIVAVPEKMNLDPEASSLASADEVGSALKYMTRHFPAERPPVAAAPYVGGVEWDATNYLASHVDLLNAIIACTPSRDDRNQLRSELRVSGWERCMGGSLRLCKEKFYPSVHEALRTWVSAAMEDGWDVKDVRYGPPPESRSRSVSPSKSKVSPMTPAPLNLPGNPGGGGGVIQAKVAAEAAPRLELPVPKMLSDSDSETSSMRGRNAVPPADYRADDSWLR</sequence>
<dbReference type="OrthoDB" id="2155261at2759"/>